<name>A0A1L9N111_ASPTC</name>
<reference evidence="3" key="1">
    <citation type="journal article" date="2017" name="Genome Biol.">
        <title>Comparative genomics reveals high biological diversity and specific adaptations in the industrially and medically important fungal genus Aspergillus.</title>
        <authorList>
            <person name="de Vries R.P."/>
            <person name="Riley R."/>
            <person name="Wiebenga A."/>
            <person name="Aguilar-Osorio G."/>
            <person name="Amillis S."/>
            <person name="Uchima C.A."/>
            <person name="Anderluh G."/>
            <person name="Asadollahi M."/>
            <person name="Askin M."/>
            <person name="Barry K."/>
            <person name="Battaglia E."/>
            <person name="Bayram O."/>
            <person name="Benocci T."/>
            <person name="Braus-Stromeyer S.A."/>
            <person name="Caldana C."/>
            <person name="Canovas D."/>
            <person name="Cerqueira G.C."/>
            <person name="Chen F."/>
            <person name="Chen W."/>
            <person name="Choi C."/>
            <person name="Clum A."/>
            <person name="Dos Santos R.A."/>
            <person name="Damasio A.R."/>
            <person name="Diallinas G."/>
            <person name="Emri T."/>
            <person name="Fekete E."/>
            <person name="Flipphi M."/>
            <person name="Freyberg S."/>
            <person name="Gallo A."/>
            <person name="Gournas C."/>
            <person name="Habgood R."/>
            <person name="Hainaut M."/>
            <person name="Harispe M.L."/>
            <person name="Henrissat B."/>
            <person name="Hilden K.S."/>
            <person name="Hope R."/>
            <person name="Hossain A."/>
            <person name="Karabika E."/>
            <person name="Karaffa L."/>
            <person name="Karanyi Z."/>
            <person name="Krasevec N."/>
            <person name="Kuo A."/>
            <person name="Kusch H."/>
            <person name="LaButti K."/>
            <person name="Lagendijk E.L."/>
            <person name="Lapidus A."/>
            <person name="Levasseur A."/>
            <person name="Lindquist E."/>
            <person name="Lipzen A."/>
            <person name="Logrieco A.F."/>
            <person name="MacCabe A."/>
            <person name="Maekelae M.R."/>
            <person name="Malavazi I."/>
            <person name="Melin P."/>
            <person name="Meyer V."/>
            <person name="Mielnichuk N."/>
            <person name="Miskei M."/>
            <person name="Molnar A.P."/>
            <person name="Mule G."/>
            <person name="Ngan C.Y."/>
            <person name="Orejas M."/>
            <person name="Orosz E."/>
            <person name="Ouedraogo J.P."/>
            <person name="Overkamp K.M."/>
            <person name="Park H.-S."/>
            <person name="Perrone G."/>
            <person name="Piumi F."/>
            <person name="Punt P.J."/>
            <person name="Ram A.F."/>
            <person name="Ramon A."/>
            <person name="Rauscher S."/>
            <person name="Record E."/>
            <person name="Riano-Pachon D.M."/>
            <person name="Robert V."/>
            <person name="Roehrig J."/>
            <person name="Ruller R."/>
            <person name="Salamov A."/>
            <person name="Salih N.S."/>
            <person name="Samson R.A."/>
            <person name="Sandor E."/>
            <person name="Sanguinetti M."/>
            <person name="Schuetze T."/>
            <person name="Sepcic K."/>
            <person name="Shelest E."/>
            <person name="Sherlock G."/>
            <person name="Sophianopoulou V."/>
            <person name="Squina F.M."/>
            <person name="Sun H."/>
            <person name="Susca A."/>
            <person name="Todd R.B."/>
            <person name="Tsang A."/>
            <person name="Unkles S.E."/>
            <person name="van de Wiele N."/>
            <person name="van Rossen-Uffink D."/>
            <person name="Oliveira J.V."/>
            <person name="Vesth T.C."/>
            <person name="Visser J."/>
            <person name="Yu J.-H."/>
            <person name="Zhou M."/>
            <person name="Andersen M.R."/>
            <person name="Archer D.B."/>
            <person name="Baker S.E."/>
            <person name="Benoit I."/>
            <person name="Brakhage A.A."/>
            <person name="Braus G.H."/>
            <person name="Fischer R."/>
            <person name="Frisvad J.C."/>
            <person name="Goldman G.H."/>
            <person name="Houbraken J."/>
            <person name="Oakley B."/>
            <person name="Pocsi I."/>
            <person name="Scazzocchio C."/>
            <person name="Seiboth B."/>
            <person name="vanKuyk P.A."/>
            <person name="Wortman J."/>
            <person name="Dyer P.S."/>
            <person name="Grigoriev I.V."/>
        </authorList>
    </citation>
    <scope>NUCLEOTIDE SEQUENCE [LARGE SCALE GENOMIC DNA]</scope>
    <source>
        <strain evidence="3">CBS 134.48</strain>
    </source>
</reference>
<dbReference type="EMBL" id="KV878204">
    <property type="protein sequence ID" value="OJI82969.1"/>
    <property type="molecule type" value="Genomic_DNA"/>
</dbReference>
<keyword evidence="1" id="KW-0472">Membrane</keyword>
<dbReference type="Proteomes" id="UP000184304">
    <property type="component" value="Unassembled WGS sequence"/>
</dbReference>
<evidence type="ECO:0000256" key="1">
    <source>
        <dbReference type="SAM" id="Phobius"/>
    </source>
</evidence>
<keyword evidence="1" id="KW-0812">Transmembrane</keyword>
<dbReference type="AlphaFoldDB" id="A0A1L9N111"/>
<gene>
    <name evidence="2" type="ORF">ASPTUDRAFT_44292</name>
</gene>
<evidence type="ECO:0000313" key="3">
    <source>
        <dbReference type="Proteomes" id="UP000184304"/>
    </source>
</evidence>
<keyword evidence="3" id="KW-1185">Reference proteome</keyword>
<sequence>MGFKHEKLEHSLAQIKNLYASLDGTSSILLLVSAGLFFLGLCLKVAVFMKRCTVTVFHHDKGLPIDCFAIGCIPRKVSDGRKPVRNFSDKQ</sequence>
<proteinExistence type="predicted"/>
<feature type="transmembrane region" description="Helical" evidence="1">
    <location>
        <begin position="28"/>
        <end position="49"/>
    </location>
</feature>
<accession>A0A1L9N111</accession>
<organism evidence="2 3">
    <name type="scientific">Aspergillus tubingensis (strain CBS 134.48)</name>
    <dbReference type="NCBI Taxonomy" id="767770"/>
    <lineage>
        <taxon>Eukaryota</taxon>
        <taxon>Fungi</taxon>
        <taxon>Dikarya</taxon>
        <taxon>Ascomycota</taxon>
        <taxon>Pezizomycotina</taxon>
        <taxon>Eurotiomycetes</taxon>
        <taxon>Eurotiomycetidae</taxon>
        <taxon>Eurotiales</taxon>
        <taxon>Aspergillaceae</taxon>
        <taxon>Aspergillus</taxon>
        <taxon>Aspergillus subgen. Circumdati</taxon>
    </lineage>
</organism>
<evidence type="ECO:0000313" key="2">
    <source>
        <dbReference type="EMBL" id="OJI82969.1"/>
    </source>
</evidence>
<dbReference type="VEuPathDB" id="FungiDB:ASPTUDRAFT_44292"/>
<protein>
    <submittedName>
        <fullName evidence="2">Uncharacterized protein</fullName>
    </submittedName>
</protein>
<keyword evidence="1" id="KW-1133">Transmembrane helix</keyword>